<dbReference type="Pfam" id="PF13041">
    <property type="entry name" value="PPR_2"/>
    <property type="match status" value="1"/>
</dbReference>
<proteinExistence type="predicted"/>
<evidence type="ECO:0000313" key="3">
    <source>
        <dbReference type="EMBL" id="KAJ5106474.1"/>
    </source>
</evidence>
<reference evidence="3" key="1">
    <citation type="submission" date="2022-11" db="EMBL/GenBank/DDBJ databases">
        <authorList>
            <person name="Petersen C."/>
        </authorList>
    </citation>
    <scope>NUCLEOTIDE SEQUENCE</scope>
    <source>
        <strain evidence="3">IBT 30069</strain>
    </source>
</reference>
<dbReference type="Proteomes" id="UP001149165">
    <property type="component" value="Unassembled WGS sequence"/>
</dbReference>
<evidence type="ECO:0008006" key="5">
    <source>
        <dbReference type="Google" id="ProtNLM"/>
    </source>
</evidence>
<sequence>MLERATGYFETAGRRFLRDSTTGIRTRKSICRHFWKPNPGGDATHWFLAFTHPPDQSANLISNISPRSRRPADSNLPLLDFLYPSTPQESNNLRLCRLPKRVGLRRRKRTLTSLRRTYVSEASSLTKPVELDYQPQETHPEQGNYTHASSKPIKATEDLWKHLRTRRRKPKHFDNAWVLFIAAGRPREALSELCACLSKSNKPTDLERAWQVFSELHNPSEDDFHNITHSQLQSQEPKKLVEICSYALTMRRGRPSFALSFTHFIRAHEWALAEKIWVLRSEFNDEQNAQIISPKRDLRIAPEDLENLMTYLVQQKTASGFDTGNLRDIAEFLLGRMSTSLHMLKDTPMEVLNTILQKSRHLGLSSLQHYVNIIETLQSSTARLEFARSLIFYRQMRVLFYKELRKHDAQFHGRKKLLSRQLEVLIHFEMSENVLFFLNELTHFYGKPTIQHYKDVMNMFACSGDVSQVNLVFDKMVADHGKPKSRKLVTPLLHVHAVLGNVPETLNQFQRIQTEFHLEPNTVCWNIVLSAYATKEDLAGAFSQFSKMVQAGVQLESHTFGIMMGLCANRGDIAAVRQLLQQAEEKKVSVTMTMLGTVAQAYISSGRVDLAEQLTLTCLNSKIEGSPMGLLNMLLMQYAFRIDHQSFKRVMEHMDRAGLTPDATTHAADLLRMSLIGSVDKARRTLRRIHMSGVTHATEIHYAIVLFGFIKVRNLQMAQVMLREIKSRFPDSGIALSIRNFEAAVNVNSKSTRHDERLQRAEDVLLKSISQRGFTALLSKLPSAAGRKDAIAKSFDTWNHEYLIKRHGSKGAMDLAREMFERHMPTSSQGEGESIPTPIRLISAMMATHSRAGQYQEVDECWKLAMSSAIKLASRINVEPLLRSLTSDGNPVSEGDLFSDSSLLLPVADKNKPSFGNVANGHKSEIIPARRFTLSRPLNIYMRSLAYRDKLPEIAQVVAEVKAAGFELSTFNWTTYVRMLADSDKFASVSEAFRLNEELFMPNWPGWKRLRKGQVYKPPGTPRGVYLLENPTEPEQSKHFLGRKAAKYWAGIAPDFMQPTYKTVVYLAAALEQIRETTIARGGHQLDDLFAIAPMTVEAISKMPYLKDRFQGVLIRKRERQSEREPKPFPRGRGIAEGGILGSPSRLRRRKAVETLKEHESDKPLKQQPAKRHTRAKTQPNLLSRPGAKKWESLLNREDMLDFQSQVGFQKTHRKRLSRVKVRRPTPRKPIIRKSSRRRILQRTPSQQSSSET</sequence>
<protein>
    <recommendedName>
        <fullName evidence="5">Pentacotripeptide-repeat region of PRORP domain-containing protein</fullName>
    </recommendedName>
</protein>
<feature type="repeat" description="PPR" evidence="1">
    <location>
        <begin position="521"/>
        <end position="555"/>
    </location>
</feature>
<feature type="compositionally biased region" description="Basic residues" evidence="2">
    <location>
        <begin position="1211"/>
        <end position="1241"/>
    </location>
</feature>
<dbReference type="PANTHER" id="PTHR47939">
    <property type="entry name" value="MEMBRANE-ASSOCIATED SALT-INDUCIBLE PROTEIN-LIKE"/>
    <property type="match status" value="1"/>
</dbReference>
<feature type="region of interest" description="Disordered" evidence="2">
    <location>
        <begin position="1206"/>
        <end position="1253"/>
    </location>
</feature>
<feature type="region of interest" description="Disordered" evidence="2">
    <location>
        <begin position="1117"/>
        <end position="1188"/>
    </location>
</feature>
<feature type="compositionally biased region" description="Polar residues" evidence="2">
    <location>
        <begin position="1243"/>
        <end position="1253"/>
    </location>
</feature>
<dbReference type="AlphaFoldDB" id="A0A9W9FU99"/>
<gene>
    <name evidence="3" type="ORF">N7456_003149</name>
</gene>
<dbReference type="OrthoDB" id="1882346at2759"/>
<dbReference type="EMBL" id="JAPQKH010000003">
    <property type="protein sequence ID" value="KAJ5106474.1"/>
    <property type="molecule type" value="Genomic_DNA"/>
</dbReference>
<dbReference type="PROSITE" id="PS51375">
    <property type="entry name" value="PPR"/>
    <property type="match status" value="1"/>
</dbReference>
<evidence type="ECO:0000256" key="1">
    <source>
        <dbReference type="PROSITE-ProRule" id="PRU00708"/>
    </source>
</evidence>
<accession>A0A9W9FU99</accession>
<reference evidence="3" key="2">
    <citation type="journal article" date="2023" name="IMA Fungus">
        <title>Comparative genomic study of the Penicillium genus elucidates a diverse pangenome and 15 lateral gene transfer events.</title>
        <authorList>
            <person name="Petersen C."/>
            <person name="Sorensen T."/>
            <person name="Nielsen M.R."/>
            <person name="Sondergaard T.E."/>
            <person name="Sorensen J.L."/>
            <person name="Fitzpatrick D.A."/>
            <person name="Frisvad J.C."/>
            <person name="Nielsen K.L."/>
        </authorList>
    </citation>
    <scope>NUCLEOTIDE SEQUENCE</scope>
    <source>
        <strain evidence="3">IBT 30069</strain>
    </source>
</reference>
<dbReference type="InterPro" id="IPR050667">
    <property type="entry name" value="PPR-containing_protein"/>
</dbReference>
<dbReference type="InterPro" id="IPR002885">
    <property type="entry name" value="PPR_rpt"/>
</dbReference>
<dbReference type="PANTHER" id="PTHR47939:SF5">
    <property type="entry name" value="PENTACOTRIPEPTIDE-REPEAT REGION OF PRORP DOMAIN-CONTAINING PROTEIN"/>
    <property type="match status" value="1"/>
</dbReference>
<feature type="compositionally biased region" description="Basic and acidic residues" evidence="2">
    <location>
        <begin position="1152"/>
        <end position="1165"/>
    </location>
</feature>
<organism evidence="3 4">
    <name type="scientific">Penicillium angulare</name>
    <dbReference type="NCBI Taxonomy" id="116970"/>
    <lineage>
        <taxon>Eukaryota</taxon>
        <taxon>Fungi</taxon>
        <taxon>Dikarya</taxon>
        <taxon>Ascomycota</taxon>
        <taxon>Pezizomycotina</taxon>
        <taxon>Eurotiomycetes</taxon>
        <taxon>Eurotiomycetidae</taxon>
        <taxon>Eurotiales</taxon>
        <taxon>Aspergillaceae</taxon>
        <taxon>Penicillium</taxon>
    </lineage>
</organism>
<dbReference type="Gene3D" id="1.25.40.10">
    <property type="entry name" value="Tetratricopeptide repeat domain"/>
    <property type="match status" value="2"/>
</dbReference>
<name>A0A9W9FU99_9EURO</name>
<comment type="caution">
    <text evidence="3">The sequence shown here is derived from an EMBL/GenBank/DDBJ whole genome shotgun (WGS) entry which is preliminary data.</text>
</comment>
<keyword evidence="4" id="KW-1185">Reference proteome</keyword>
<evidence type="ECO:0000256" key="2">
    <source>
        <dbReference type="SAM" id="MobiDB-lite"/>
    </source>
</evidence>
<dbReference type="InterPro" id="IPR011990">
    <property type="entry name" value="TPR-like_helical_dom_sf"/>
</dbReference>
<evidence type="ECO:0000313" key="4">
    <source>
        <dbReference type="Proteomes" id="UP001149165"/>
    </source>
</evidence>